<proteinExistence type="predicted"/>
<accession>A0AA43H0G9</accession>
<evidence type="ECO:0000259" key="4">
    <source>
        <dbReference type="Pfam" id="PF00561"/>
    </source>
</evidence>
<dbReference type="PANTHER" id="PTHR10272">
    <property type="entry name" value="PLATELET-ACTIVATING FACTOR ACETYLHYDROLASE"/>
    <property type="match status" value="1"/>
</dbReference>
<dbReference type="GO" id="GO:0016042">
    <property type="term" value="P:lipid catabolic process"/>
    <property type="evidence" value="ECO:0007669"/>
    <property type="project" value="UniProtKB-KW"/>
</dbReference>
<dbReference type="Pfam" id="PF00561">
    <property type="entry name" value="Abhydrolase_1"/>
    <property type="match status" value="1"/>
</dbReference>
<dbReference type="RefSeq" id="WP_280688514.1">
    <property type="nucleotide sequence ID" value="NZ_JANQDL010000098.1"/>
</dbReference>
<evidence type="ECO:0000256" key="2">
    <source>
        <dbReference type="ARBA" id="ARBA00022963"/>
    </source>
</evidence>
<feature type="domain" description="AB hydrolase-1" evidence="4">
    <location>
        <begin position="250"/>
        <end position="359"/>
    </location>
</feature>
<dbReference type="InterPro" id="IPR000073">
    <property type="entry name" value="AB_hydrolase_1"/>
</dbReference>
<dbReference type="SUPFAM" id="SSF53474">
    <property type="entry name" value="alpha/beta-Hydrolases"/>
    <property type="match status" value="1"/>
</dbReference>
<keyword evidence="3" id="KW-0443">Lipid metabolism</keyword>
<dbReference type="Pfam" id="PF07176">
    <property type="entry name" value="DUF1400"/>
    <property type="match status" value="1"/>
</dbReference>
<organism evidence="6 7">
    <name type="scientific">Umezakia ovalisporum FSS-62</name>
    <dbReference type="NCBI Taxonomy" id="2971776"/>
    <lineage>
        <taxon>Bacteria</taxon>
        <taxon>Bacillati</taxon>
        <taxon>Cyanobacteriota</taxon>
        <taxon>Cyanophyceae</taxon>
        <taxon>Nostocales</taxon>
        <taxon>Nodulariaceae</taxon>
        <taxon>Umezakia</taxon>
    </lineage>
</organism>
<keyword evidence="1 6" id="KW-0378">Hydrolase</keyword>
<keyword evidence="2" id="KW-0442">Lipid degradation</keyword>
<evidence type="ECO:0000313" key="6">
    <source>
        <dbReference type="EMBL" id="MDH6065017.1"/>
    </source>
</evidence>
<dbReference type="PANTHER" id="PTHR10272:SF13">
    <property type="entry name" value="POLY(ETHYLENE TEREPHTHALATE) HYDROLASE"/>
    <property type="match status" value="1"/>
</dbReference>
<gene>
    <name evidence="6" type="ORF">NWP23_14895</name>
</gene>
<protein>
    <submittedName>
        <fullName evidence="6">Alpha/beta hydrolase</fullName>
    </submittedName>
</protein>
<dbReference type="Proteomes" id="UP001159370">
    <property type="component" value="Unassembled WGS sequence"/>
</dbReference>
<dbReference type="EMBL" id="JANQDL010000098">
    <property type="protein sequence ID" value="MDH6065017.1"/>
    <property type="molecule type" value="Genomic_DNA"/>
</dbReference>
<sequence>MNSLFDNWTSNLKRNSLLLVIAILLPTLVINASTIVAERIYSTFSALETSISVTALEKYAENGVVANELALYQQYLPGKQLQQLLAILQTPVKVSPTVVSQFLYTPQGEFLLQRLAQVIQPESSQGQGGIYPLRSAFISAAAEPGGLTLLNLLRKYPHSSIHIDLKRSFTIARELQKVISHTQQAMATVIQQSNIEAASTPKPLDFLKLADLGNQGQFHPQKHTLRFFDSKRHRLLLTDVYIPNVHNPAPVIVISHGLGTDSSNFEYLATHLASHGLAVVVPNHPGSSPQQLQASLHKHPSELIEPDEFKDQPLDVTYILNQLENINPSDLPFQNPLNLEQVGIFGQSLGGYTALALAGAKINFQQLAQDCTPETLEKSWNMSLLFQCSALALNKNFNQDYNLQDHRIKAAIAVNPITSSIFGKAGLSQIKTPVMIIGGSDDTVAPALYEQIEPFSWLTNSQKYLVMLVGGTHFSIIGNGKPGSEQVSLPEDLVGDACQARHYMNVLSLPFFQTYVANKSQYLPYLNAAYVKNISRESIALSFLQSLAQLN</sequence>
<evidence type="ECO:0000256" key="1">
    <source>
        <dbReference type="ARBA" id="ARBA00022801"/>
    </source>
</evidence>
<feature type="domain" description="DUF1400" evidence="5">
    <location>
        <begin position="37"/>
        <end position="164"/>
    </location>
</feature>
<evidence type="ECO:0000259" key="5">
    <source>
        <dbReference type="Pfam" id="PF07176"/>
    </source>
</evidence>
<dbReference type="Gene3D" id="3.40.50.1820">
    <property type="entry name" value="alpha/beta hydrolase"/>
    <property type="match status" value="1"/>
</dbReference>
<reference evidence="6 7" key="1">
    <citation type="journal article" date="2023" name="J. Phycol.">
        <title>Chrysosporum ovalisporum is synonymous with the true-branching cyanobacterium Umezakia natans (Nostocales/Aphanizomenonaceae).</title>
        <authorList>
            <person name="McGregor G.B."/>
            <person name="Sendall B.C."/>
            <person name="Niiyama Y."/>
            <person name="Tuji A."/>
            <person name="Willis A."/>
        </authorList>
    </citation>
    <scope>NUCLEOTIDE SEQUENCE [LARGE SCALE GENOMIC DNA]</scope>
    <source>
        <strain evidence="6 7">FSS-62</strain>
    </source>
</reference>
<dbReference type="InterPro" id="IPR010802">
    <property type="entry name" value="DUF1400"/>
</dbReference>
<evidence type="ECO:0000256" key="3">
    <source>
        <dbReference type="ARBA" id="ARBA00023098"/>
    </source>
</evidence>
<name>A0AA43H0G9_9CYAN</name>
<comment type="caution">
    <text evidence="6">The sequence shown here is derived from an EMBL/GenBank/DDBJ whole genome shotgun (WGS) entry which is preliminary data.</text>
</comment>
<dbReference type="InterPro" id="IPR029058">
    <property type="entry name" value="AB_hydrolase_fold"/>
</dbReference>
<dbReference type="GO" id="GO:0003847">
    <property type="term" value="F:1-alkyl-2-acetylglycerophosphocholine esterase activity"/>
    <property type="evidence" value="ECO:0007669"/>
    <property type="project" value="TreeGrafter"/>
</dbReference>
<evidence type="ECO:0000313" key="7">
    <source>
        <dbReference type="Proteomes" id="UP001159370"/>
    </source>
</evidence>
<dbReference type="AlphaFoldDB" id="A0AA43H0G9"/>